<evidence type="ECO:0000256" key="1">
    <source>
        <dbReference type="SAM" id="Phobius"/>
    </source>
</evidence>
<keyword evidence="1" id="KW-1133">Transmembrane helix</keyword>
<accession>A0ABV1SMH1</accession>
<keyword evidence="1" id="KW-0472">Membrane</keyword>
<keyword evidence="3" id="KW-1185">Reference proteome</keyword>
<dbReference type="RefSeq" id="WP_339114075.1">
    <property type="nucleotide sequence ID" value="NZ_JAYWLC010000028.1"/>
</dbReference>
<dbReference type="EMBL" id="JAYWLC010000028">
    <property type="protein sequence ID" value="MER5173761.1"/>
    <property type="molecule type" value="Genomic_DNA"/>
</dbReference>
<feature type="transmembrane region" description="Helical" evidence="1">
    <location>
        <begin position="94"/>
        <end position="113"/>
    </location>
</feature>
<comment type="caution">
    <text evidence="2">The sequence shown here is derived from an EMBL/GenBank/DDBJ whole genome shotgun (WGS) entry which is preliminary data.</text>
</comment>
<keyword evidence="1" id="KW-0812">Transmembrane</keyword>
<organism evidence="2 3">
    <name type="scientific">Thioclava kandeliae</name>
    <dbReference type="NCBI Taxonomy" id="3070818"/>
    <lineage>
        <taxon>Bacteria</taxon>
        <taxon>Pseudomonadati</taxon>
        <taxon>Pseudomonadota</taxon>
        <taxon>Alphaproteobacteria</taxon>
        <taxon>Rhodobacterales</taxon>
        <taxon>Paracoccaceae</taxon>
        <taxon>Thioclava</taxon>
    </lineage>
</organism>
<proteinExistence type="predicted"/>
<sequence length="123" mass="13051">MPYIPQARELALGLFTAIFAMIIFQAARGAGQLTPPELVLLSTAAACALRGFIANLRETVAAPLRADCWRTTFICAALTTKLVWAEALTRHTDGAVTAASLAAILLALTHNLICQSRGAMRGN</sequence>
<reference evidence="2 3" key="1">
    <citation type="submission" date="2024-01" db="EMBL/GenBank/DDBJ databases">
        <authorList>
            <person name="Deng Y."/>
            <person name="Su J."/>
        </authorList>
    </citation>
    <scope>NUCLEOTIDE SEQUENCE [LARGE SCALE GENOMIC DNA]</scope>
    <source>
        <strain evidence="2 3">CPCC 100088</strain>
    </source>
</reference>
<reference evidence="2 3" key="2">
    <citation type="submission" date="2024-06" db="EMBL/GenBank/DDBJ databases">
        <title>Thioclava kandeliae sp. nov. from a rhizosphere soil sample of Kandelia candel in a mangrove.</title>
        <authorList>
            <person name="Mu T."/>
        </authorList>
    </citation>
    <scope>NUCLEOTIDE SEQUENCE [LARGE SCALE GENOMIC DNA]</scope>
    <source>
        <strain evidence="2 3">CPCC 100088</strain>
    </source>
</reference>
<dbReference type="Proteomes" id="UP001438953">
    <property type="component" value="Unassembled WGS sequence"/>
</dbReference>
<protein>
    <submittedName>
        <fullName evidence="2">Uncharacterized protein</fullName>
    </submittedName>
</protein>
<evidence type="ECO:0000313" key="3">
    <source>
        <dbReference type="Proteomes" id="UP001438953"/>
    </source>
</evidence>
<gene>
    <name evidence="2" type="ORF">VSX56_18540</name>
</gene>
<name>A0ABV1SMH1_9RHOB</name>
<evidence type="ECO:0000313" key="2">
    <source>
        <dbReference type="EMBL" id="MER5173761.1"/>
    </source>
</evidence>